<feature type="region of interest" description="Disordered" evidence="3">
    <location>
        <begin position="1"/>
        <end position="55"/>
    </location>
</feature>
<feature type="transmembrane region" description="Helical" evidence="4">
    <location>
        <begin position="106"/>
        <end position="128"/>
    </location>
</feature>
<dbReference type="CDD" id="cd17352">
    <property type="entry name" value="MFS_MCT_SLC16"/>
    <property type="match status" value="1"/>
</dbReference>
<name>A0ABR0TRZ1_AURPU</name>
<dbReference type="InterPro" id="IPR020846">
    <property type="entry name" value="MFS_dom"/>
</dbReference>
<keyword evidence="4" id="KW-1133">Transmembrane helix</keyword>
<evidence type="ECO:0000259" key="5">
    <source>
        <dbReference type="PROSITE" id="PS50850"/>
    </source>
</evidence>
<feature type="transmembrane region" description="Helical" evidence="4">
    <location>
        <begin position="323"/>
        <end position="342"/>
    </location>
</feature>
<feature type="transmembrane region" description="Helical" evidence="4">
    <location>
        <begin position="454"/>
        <end position="476"/>
    </location>
</feature>
<keyword evidence="4" id="KW-0472">Membrane</keyword>
<evidence type="ECO:0000256" key="4">
    <source>
        <dbReference type="SAM" id="Phobius"/>
    </source>
</evidence>
<comment type="similarity">
    <text evidence="2">Belongs to the major facilitator superfamily. Monocarboxylate porter (TC 2.A.1.13) family.</text>
</comment>
<dbReference type="Pfam" id="PF07690">
    <property type="entry name" value="MFS_1"/>
    <property type="match status" value="1"/>
</dbReference>
<feature type="compositionally biased region" description="Polar residues" evidence="3">
    <location>
        <begin position="1"/>
        <end position="19"/>
    </location>
</feature>
<evidence type="ECO:0000313" key="7">
    <source>
        <dbReference type="Proteomes" id="UP001341245"/>
    </source>
</evidence>
<feature type="transmembrane region" description="Helical" evidence="4">
    <location>
        <begin position="425"/>
        <end position="448"/>
    </location>
</feature>
<feature type="transmembrane region" description="Helical" evidence="4">
    <location>
        <begin position="65"/>
        <end position="86"/>
    </location>
</feature>
<proteinExistence type="inferred from homology"/>
<sequence length="489" mass="52955">MTASSLHGTTPERTISNGILHTDPPIVPLTYHGSTDNEKQHSAYRDTESKSLPDQDVSYPEGGKGWLVVFGSFCGMLAALGLMNSIGIYQTYLATHQLSDYSESQISWIFSVYSFLSFFCGVQIGPYFDAKGPRLLVACGSLSLILCTQLLGICSSKSDLKLSQQGILSDVRRYSEYWHFMLCFGVLGGIGTSLIFTPAVSSISHWFLVRRGNATGVAATGGAVGGVIFPLMLQSLFPKVGWEWATRIQGFIYIGLLLMANLFIRSRLPPKPGGSVLPDFRIFRDVPFALTTIGVFFAEWGLFIPISYLTSYALGSGAFSTTFAYQLIAIFNAGSVVGRWAPGYLADKAGRVNLMIVCLLLCALSSMGLWLPATVLSASGGSNDSTILGLTITFAILFGFGSGSNISLTPVCVGQLCETESYGRYYSTCYTIVSLGTLTGLPIAGALLEACDGRYWGLVLFTGMCYIISYIAFSWVRVMKQGWGLKKVY</sequence>
<dbReference type="SUPFAM" id="SSF103473">
    <property type="entry name" value="MFS general substrate transporter"/>
    <property type="match status" value="1"/>
</dbReference>
<reference evidence="6 7" key="1">
    <citation type="submission" date="2023-11" db="EMBL/GenBank/DDBJ databases">
        <title>Draft genome sequence and annotation of the polyextremotolerant black yeast-like fungus Aureobasidium pullulans NRRL 62042.</title>
        <authorList>
            <person name="Dielentheis-Frenken M.R.E."/>
            <person name="Wibberg D."/>
            <person name="Blank L.M."/>
            <person name="Tiso T."/>
        </authorList>
    </citation>
    <scope>NUCLEOTIDE SEQUENCE [LARGE SCALE GENOMIC DNA]</scope>
    <source>
        <strain evidence="6 7">NRRL 62042</strain>
    </source>
</reference>
<dbReference type="PROSITE" id="PS50850">
    <property type="entry name" value="MFS"/>
    <property type="match status" value="1"/>
</dbReference>
<dbReference type="InterPro" id="IPR011701">
    <property type="entry name" value="MFS"/>
</dbReference>
<evidence type="ECO:0000313" key="6">
    <source>
        <dbReference type="EMBL" id="KAK6007204.1"/>
    </source>
</evidence>
<feature type="transmembrane region" description="Helical" evidence="4">
    <location>
        <begin position="354"/>
        <end position="375"/>
    </location>
</feature>
<dbReference type="PANTHER" id="PTHR11360:SF177">
    <property type="entry name" value="RIBOFLAVIN TRANSPORTER MCH5"/>
    <property type="match status" value="1"/>
</dbReference>
<dbReference type="Gene3D" id="1.20.1250.20">
    <property type="entry name" value="MFS general substrate transporter like domains"/>
    <property type="match status" value="2"/>
</dbReference>
<dbReference type="PANTHER" id="PTHR11360">
    <property type="entry name" value="MONOCARBOXYLATE TRANSPORTER"/>
    <property type="match status" value="1"/>
</dbReference>
<feature type="transmembrane region" description="Helical" evidence="4">
    <location>
        <begin position="387"/>
        <end position="413"/>
    </location>
</feature>
<organism evidence="6 7">
    <name type="scientific">Aureobasidium pullulans</name>
    <name type="common">Black yeast</name>
    <name type="synonym">Pullularia pullulans</name>
    <dbReference type="NCBI Taxonomy" id="5580"/>
    <lineage>
        <taxon>Eukaryota</taxon>
        <taxon>Fungi</taxon>
        <taxon>Dikarya</taxon>
        <taxon>Ascomycota</taxon>
        <taxon>Pezizomycotina</taxon>
        <taxon>Dothideomycetes</taxon>
        <taxon>Dothideomycetidae</taxon>
        <taxon>Dothideales</taxon>
        <taxon>Saccotheciaceae</taxon>
        <taxon>Aureobasidium</taxon>
    </lineage>
</organism>
<comment type="subcellular location">
    <subcellularLocation>
        <location evidence="1">Membrane</location>
        <topology evidence="1">Multi-pass membrane protein</topology>
    </subcellularLocation>
</comment>
<evidence type="ECO:0000256" key="3">
    <source>
        <dbReference type="SAM" id="MobiDB-lite"/>
    </source>
</evidence>
<feature type="transmembrane region" description="Helical" evidence="4">
    <location>
        <begin position="135"/>
        <end position="153"/>
    </location>
</feature>
<comment type="caution">
    <text evidence="6">The sequence shown here is derived from an EMBL/GenBank/DDBJ whole genome shotgun (WGS) entry which is preliminary data.</text>
</comment>
<dbReference type="InterPro" id="IPR050327">
    <property type="entry name" value="Proton-linked_MCT"/>
</dbReference>
<keyword evidence="7" id="KW-1185">Reference proteome</keyword>
<feature type="transmembrane region" description="Helical" evidence="4">
    <location>
        <begin position="244"/>
        <end position="264"/>
    </location>
</feature>
<protein>
    <recommendedName>
        <fullName evidence="5">Major facilitator superfamily (MFS) profile domain-containing protein</fullName>
    </recommendedName>
</protein>
<feature type="transmembrane region" description="Helical" evidence="4">
    <location>
        <begin position="212"/>
        <end position="232"/>
    </location>
</feature>
<feature type="domain" description="Major facilitator superfamily (MFS) profile" evidence="5">
    <location>
        <begin position="287"/>
        <end position="489"/>
    </location>
</feature>
<dbReference type="InterPro" id="IPR036259">
    <property type="entry name" value="MFS_trans_sf"/>
</dbReference>
<dbReference type="EMBL" id="JASGXD010000003">
    <property type="protein sequence ID" value="KAK6007204.1"/>
    <property type="molecule type" value="Genomic_DNA"/>
</dbReference>
<feature type="transmembrane region" description="Helical" evidence="4">
    <location>
        <begin position="177"/>
        <end position="200"/>
    </location>
</feature>
<evidence type="ECO:0000256" key="2">
    <source>
        <dbReference type="ARBA" id="ARBA00006727"/>
    </source>
</evidence>
<dbReference type="Proteomes" id="UP001341245">
    <property type="component" value="Unassembled WGS sequence"/>
</dbReference>
<feature type="transmembrane region" description="Helical" evidence="4">
    <location>
        <begin position="285"/>
        <end position="303"/>
    </location>
</feature>
<feature type="compositionally biased region" description="Basic and acidic residues" evidence="3">
    <location>
        <begin position="35"/>
        <end position="53"/>
    </location>
</feature>
<keyword evidence="4" id="KW-0812">Transmembrane</keyword>
<evidence type="ECO:0000256" key="1">
    <source>
        <dbReference type="ARBA" id="ARBA00004141"/>
    </source>
</evidence>
<gene>
    <name evidence="6" type="ORF">QM012_006212</name>
</gene>
<accession>A0ABR0TRZ1</accession>